<gene>
    <name evidence="1" type="ORF">MRB53_011910</name>
</gene>
<dbReference type="Proteomes" id="UP001234297">
    <property type="component" value="Chromosome 3"/>
</dbReference>
<comment type="caution">
    <text evidence="1">The sequence shown here is derived from an EMBL/GenBank/DDBJ whole genome shotgun (WGS) entry which is preliminary data.</text>
</comment>
<protein>
    <submittedName>
        <fullName evidence="1">Uncharacterized protein</fullName>
    </submittedName>
</protein>
<accession>A0ACC2LWB6</accession>
<name>A0ACC2LWB6_PERAE</name>
<reference evidence="1 2" key="1">
    <citation type="journal article" date="2022" name="Hortic Res">
        <title>A haplotype resolved chromosomal level avocado genome allows analysis of novel avocado genes.</title>
        <authorList>
            <person name="Nath O."/>
            <person name="Fletcher S.J."/>
            <person name="Hayward A."/>
            <person name="Shaw L.M."/>
            <person name="Masouleh A.K."/>
            <person name="Furtado A."/>
            <person name="Henry R.J."/>
            <person name="Mitter N."/>
        </authorList>
    </citation>
    <scope>NUCLEOTIDE SEQUENCE [LARGE SCALE GENOMIC DNA]</scope>
    <source>
        <strain evidence="2">cv. Hass</strain>
    </source>
</reference>
<organism evidence="1 2">
    <name type="scientific">Persea americana</name>
    <name type="common">Avocado</name>
    <dbReference type="NCBI Taxonomy" id="3435"/>
    <lineage>
        <taxon>Eukaryota</taxon>
        <taxon>Viridiplantae</taxon>
        <taxon>Streptophyta</taxon>
        <taxon>Embryophyta</taxon>
        <taxon>Tracheophyta</taxon>
        <taxon>Spermatophyta</taxon>
        <taxon>Magnoliopsida</taxon>
        <taxon>Magnoliidae</taxon>
        <taxon>Laurales</taxon>
        <taxon>Lauraceae</taxon>
        <taxon>Persea</taxon>
    </lineage>
</organism>
<keyword evidence="2" id="KW-1185">Reference proteome</keyword>
<dbReference type="EMBL" id="CM056811">
    <property type="protein sequence ID" value="KAJ8637643.1"/>
    <property type="molecule type" value="Genomic_DNA"/>
</dbReference>
<sequence length="900" mass="99772">MWNDIPLDLLSHIFSFLSPDSLASSTSTCKHWHTCAKTSSSYPSISQQQQPPWFVAVTHSRNRTSLCYAYNPSLNRWHHLPLDFFPDHPLRPLAPVGPLLLCRPSPSPSPSLLLCNPFTKQFRPLPNLNLARANPALGVVLVGPSSSSFQLYAAGGMSDAPCGGASFVPTLEMYDSRTDTWADLGPMPVEFAVRLTVWTPNESVCSGGVLYWMTSARAYSVMGFKLGSRTWREVKAPMADRLECAALVSRSGRLALFGGTCGGKAYVWELGVGDVWAVVAVVPLELGRRFLGGRMKWASTKCVGGDGAVYLYRDLGCGMLVWKEVSLGGVWEWFWVEGCSKKGIDFTEMDALQAVSAATQIVASMVGAVGALEQASRNLNEAPKRILVGDPLSKLVLSIRNDLNWWLESQKLSEDVEKLIDSTARNVPVLLRINTEQGYPISNKCHYVRRLLEQEDSQRVILIVGLSGIGKSCLARQIASDPPRRFIHGAVEIGLGQWCSRAACNGSKTEYHKRLLKKICRFLVQIGFIKKIRDETSGDLEDICCLLQEALIGKSILILLDDVWEQDIVERFAKLYDNNCRFLVTTRNEAVHEITEAEKVEICKEDIMEISKAILLYHSLLSKDELPSVAESLLERCGHHPLTVAVMGKALRKETRPEKWEKAISNLSTYATCAPGPVSYVNEKETEHTLTIFGSFEFSLEAMPTHSQRLFLVLAAISWAEPVPEACLESLWSVLGQDSMFPLVVCKLVEGSLLIKTESNPMYHMHDMVSLYLDSKINNGIETLLIESTLEGAASIAPWLFIFGKEMVRPLAEQKMQYFLNASEEKHIIITLESIFQALMASKSISKLEASSTSFSSILGPRIGNLISVASPDLTAAISKVVTNIFSKDDYCKTWEPRNC</sequence>
<evidence type="ECO:0000313" key="1">
    <source>
        <dbReference type="EMBL" id="KAJ8637643.1"/>
    </source>
</evidence>
<evidence type="ECO:0000313" key="2">
    <source>
        <dbReference type="Proteomes" id="UP001234297"/>
    </source>
</evidence>
<proteinExistence type="predicted"/>